<dbReference type="AlphaFoldDB" id="A0AAD5RCS8"/>
<organism evidence="1 2">
    <name type="scientific">Parelaphostrongylus tenuis</name>
    <name type="common">Meningeal worm</name>
    <dbReference type="NCBI Taxonomy" id="148309"/>
    <lineage>
        <taxon>Eukaryota</taxon>
        <taxon>Metazoa</taxon>
        <taxon>Ecdysozoa</taxon>
        <taxon>Nematoda</taxon>
        <taxon>Chromadorea</taxon>
        <taxon>Rhabditida</taxon>
        <taxon>Rhabditina</taxon>
        <taxon>Rhabditomorpha</taxon>
        <taxon>Strongyloidea</taxon>
        <taxon>Metastrongylidae</taxon>
        <taxon>Parelaphostrongylus</taxon>
    </lineage>
</organism>
<evidence type="ECO:0000313" key="2">
    <source>
        <dbReference type="Proteomes" id="UP001196413"/>
    </source>
</evidence>
<comment type="caution">
    <text evidence="1">The sequence shown here is derived from an EMBL/GenBank/DDBJ whole genome shotgun (WGS) entry which is preliminary data.</text>
</comment>
<gene>
    <name evidence="1" type="ORF">KIN20_036330</name>
</gene>
<reference evidence="1" key="1">
    <citation type="submission" date="2021-06" db="EMBL/GenBank/DDBJ databases">
        <title>Parelaphostrongylus tenuis whole genome reference sequence.</title>
        <authorList>
            <person name="Garwood T.J."/>
            <person name="Larsen P.A."/>
            <person name="Fountain-Jones N.M."/>
            <person name="Garbe J.R."/>
            <person name="Macchietto M.G."/>
            <person name="Kania S.A."/>
            <person name="Gerhold R.W."/>
            <person name="Richards J.E."/>
            <person name="Wolf T.M."/>
        </authorList>
    </citation>
    <scope>NUCLEOTIDE SEQUENCE</scope>
    <source>
        <strain evidence="1">MNPRO001-30</strain>
        <tissue evidence="1">Meninges</tissue>
    </source>
</reference>
<name>A0AAD5RCS8_PARTN</name>
<dbReference type="EMBL" id="JAHQIW010007349">
    <property type="protein sequence ID" value="KAJ1373815.1"/>
    <property type="molecule type" value="Genomic_DNA"/>
</dbReference>
<keyword evidence="2" id="KW-1185">Reference proteome</keyword>
<protein>
    <submittedName>
        <fullName evidence="1">Uncharacterized protein</fullName>
    </submittedName>
</protein>
<sequence length="174" mass="19816">MINNLGTRLFKSVTDKAGDLGDKFEEEFSRLSNNITAEVEAVVAEVISLSGFIKVSLVILCVLLSRELYMTHQYPLKVLAIIRLSAFGFRCLMFKAKDWMKSDENKPPPQVILLMPVGDGKYRPTKTVYADPQTKSIIDRIQRDSFELFNEYDEPEAIVPRTKAPKLNEMRAIK</sequence>
<dbReference type="Proteomes" id="UP001196413">
    <property type="component" value="Unassembled WGS sequence"/>
</dbReference>
<evidence type="ECO:0000313" key="1">
    <source>
        <dbReference type="EMBL" id="KAJ1373815.1"/>
    </source>
</evidence>
<proteinExistence type="predicted"/>
<accession>A0AAD5RCS8</accession>